<dbReference type="AlphaFoldDB" id="A0A940DLU6"/>
<evidence type="ECO:0000256" key="1">
    <source>
        <dbReference type="SAM" id="SignalP"/>
    </source>
</evidence>
<comment type="caution">
    <text evidence="2">The sequence shown here is derived from an EMBL/GenBank/DDBJ whole genome shotgun (WGS) entry which is preliminary data.</text>
</comment>
<accession>A0A940DLU6</accession>
<dbReference type="Pfam" id="PF14717">
    <property type="entry name" value="DUF4465"/>
    <property type="match status" value="1"/>
</dbReference>
<keyword evidence="1" id="KW-0732">Signal</keyword>
<dbReference type="Proteomes" id="UP000771749">
    <property type="component" value="Unassembled WGS sequence"/>
</dbReference>
<name>A0A940DLU6_9BACT</name>
<evidence type="ECO:0000313" key="2">
    <source>
        <dbReference type="EMBL" id="MBO8453259.1"/>
    </source>
</evidence>
<dbReference type="Gene3D" id="2.60.120.1350">
    <property type="entry name" value="Protein of unknown function DUF4465"/>
    <property type="match status" value="1"/>
</dbReference>
<dbReference type="InterPro" id="IPR027828">
    <property type="entry name" value="DUF4465"/>
</dbReference>
<protein>
    <submittedName>
        <fullName evidence="2">DUF4465 domain-containing protein</fullName>
    </submittedName>
</protein>
<reference evidence="2" key="2">
    <citation type="journal article" date="2021" name="PeerJ">
        <title>Extensive microbial diversity within the chicken gut microbiome revealed by metagenomics and culture.</title>
        <authorList>
            <person name="Gilroy R."/>
            <person name="Ravi A."/>
            <person name="Getino M."/>
            <person name="Pursley I."/>
            <person name="Horton D.L."/>
            <person name="Alikhan N.F."/>
            <person name="Baker D."/>
            <person name="Gharbi K."/>
            <person name="Hall N."/>
            <person name="Watson M."/>
            <person name="Adriaenssens E.M."/>
            <person name="Foster-Nyarko E."/>
            <person name="Jarju S."/>
            <person name="Secka A."/>
            <person name="Antonio M."/>
            <person name="Oren A."/>
            <person name="Chaudhuri R.R."/>
            <person name="La Ragione R."/>
            <person name="Hildebrand F."/>
            <person name="Pallen M.J."/>
        </authorList>
    </citation>
    <scope>NUCLEOTIDE SEQUENCE</scope>
    <source>
        <strain evidence="2">F1-3629</strain>
    </source>
</reference>
<sequence length="263" mass="28810">MKKLILVSIVAMMAVSCFKNTGYETSYTLYADFSETESWFKEAGVKDSVLIVDAFIYGPLTFLNAASSETAGNDADGGWALSQKRMPADVLFRGEGGAIDPDLDALLSPYAVSDTTDAKPNGGKEIFLVFHEDEAGMPEHDIRFEQSSVGTCSPTFAFFNTTIEVAKYFRTKAAEGDYFVVNVTGYSGSSQTGSVQVVLADRREGKNELVTDWKTVDISDLGSVQYIDFSIDARLSAASPDEDLMYFCMDNLVASVYIRVYNE</sequence>
<dbReference type="PROSITE" id="PS51257">
    <property type="entry name" value="PROKAR_LIPOPROTEIN"/>
    <property type="match status" value="1"/>
</dbReference>
<organism evidence="2 3">
    <name type="scientific">Candidatus Cryptobacteroides gallistercoris</name>
    <dbReference type="NCBI Taxonomy" id="2840765"/>
    <lineage>
        <taxon>Bacteria</taxon>
        <taxon>Pseudomonadati</taxon>
        <taxon>Bacteroidota</taxon>
        <taxon>Bacteroidia</taxon>
        <taxon>Bacteroidales</taxon>
        <taxon>Candidatus Cryptobacteroides</taxon>
    </lineage>
</organism>
<feature type="signal peptide" evidence="1">
    <location>
        <begin position="1"/>
        <end position="19"/>
    </location>
</feature>
<dbReference type="EMBL" id="JADIMJ010000018">
    <property type="protein sequence ID" value="MBO8453259.1"/>
    <property type="molecule type" value="Genomic_DNA"/>
</dbReference>
<proteinExistence type="predicted"/>
<evidence type="ECO:0000313" key="3">
    <source>
        <dbReference type="Proteomes" id="UP000771749"/>
    </source>
</evidence>
<gene>
    <name evidence="2" type="ORF">IAC07_00870</name>
</gene>
<feature type="chain" id="PRO_5036776554" evidence="1">
    <location>
        <begin position="20"/>
        <end position="263"/>
    </location>
</feature>
<reference evidence="2" key="1">
    <citation type="submission" date="2020-10" db="EMBL/GenBank/DDBJ databases">
        <authorList>
            <person name="Gilroy R."/>
        </authorList>
    </citation>
    <scope>NUCLEOTIDE SEQUENCE</scope>
    <source>
        <strain evidence="2">F1-3629</strain>
    </source>
</reference>